<comment type="cofactor">
    <cofactor evidence="3">
        <name>Mg(2+)</name>
        <dbReference type="ChEBI" id="CHEBI:18420"/>
    </cofactor>
</comment>
<keyword evidence="19" id="KW-1185">Reference proteome</keyword>
<comment type="similarity">
    <text evidence="4 16">Belongs to the type II topoisomerase family.</text>
</comment>
<dbReference type="InterPro" id="IPR001154">
    <property type="entry name" value="TopoII_euk"/>
</dbReference>
<proteinExistence type="inferred from homology"/>
<dbReference type="InterPro" id="IPR003959">
    <property type="entry name" value="ATPase_AAA_core"/>
</dbReference>
<evidence type="ECO:0000256" key="12">
    <source>
        <dbReference type="ARBA" id="ARBA00023125"/>
    </source>
</evidence>
<dbReference type="GO" id="GO:0046872">
    <property type="term" value="F:metal ion binding"/>
    <property type="evidence" value="ECO:0007669"/>
    <property type="project" value="UniProtKB-KW"/>
</dbReference>
<dbReference type="InterPro" id="IPR003960">
    <property type="entry name" value="ATPase_AAA_CS"/>
</dbReference>
<evidence type="ECO:0000256" key="8">
    <source>
        <dbReference type="ARBA" id="ARBA00022840"/>
    </source>
</evidence>
<evidence type="ECO:0000259" key="18">
    <source>
        <dbReference type="PROSITE" id="PS52040"/>
    </source>
</evidence>
<feature type="domain" description="Topo IIA-type catalytic" evidence="18">
    <location>
        <begin position="727"/>
        <end position="1177"/>
    </location>
</feature>
<dbReference type="InterPro" id="IPR018522">
    <property type="entry name" value="TopoIIA_CS"/>
</dbReference>
<reference evidence="20" key="1">
    <citation type="submission" date="2025-08" db="UniProtKB">
        <authorList>
            <consortium name="RefSeq"/>
        </authorList>
    </citation>
    <scope>IDENTIFICATION</scope>
    <source>
        <strain evidence="20">Airmid</strain>
    </source>
</reference>
<dbReference type="InterPro" id="IPR027417">
    <property type="entry name" value="P-loop_NTPase"/>
</dbReference>
<name>A0A6P6Y5X4_DERPT</name>
<dbReference type="GO" id="GO:0000502">
    <property type="term" value="C:proteasome complex"/>
    <property type="evidence" value="ECO:0007669"/>
    <property type="project" value="UniProtKB-KW"/>
</dbReference>
<dbReference type="Gene3D" id="3.40.50.300">
    <property type="entry name" value="P-loop containing nucleotide triphosphate hydrolases"/>
    <property type="match status" value="1"/>
</dbReference>
<dbReference type="InterPro" id="IPR013757">
    <property type="entry name" value="Topo_IIA_A_a_sf"/>
</dbReference>
<dbReference type="GO" id="GO:0000712">
    <property type="term" value="P:resolution of meiotic recombination intermediates"/>
    <property type="evidence" value="ECO:0007669"/>
    <property type="project" value="TreeGrafter"/>
</dbReference>
<dbReference type="CDD" id="cd03365">
    <property type="entry name" value="TOPRIM_TopoIIA"/>
    <property type="match status" value="1"/>
</dbReference>
<dbReference type="SUPFAM" id="SSF55874">
    <property type="entry name" value="ATPase domain of HSP90 chaperone/DNA topoisomerase II/histidine kinase"/>
    <property type="match status" value="1"/>
</dbReference>
<organism evidence="19 20">
    <name type="scientific">Dermatophagoides pteronyssinus</name>
    <name type="common">European house dust mite</name>
    <dbReference type="NCBI Taxonomy" id="6956"/>
    <lineage>
        <taxon>Eukaryota</taxon>
        <taxon>Metazoa</taxon>
        <taxon>Ecdysozoa</taxon>
        <taxon>Arthropoda</taxon>
        <taxon>Chelicerata</taxon>
        <taxon>Arachnida</taxon>
        <taxon>Acari</taxon>
        <taxon>Acariformes</taxon>
        <taxon>Sarcoptiformes</taxon>
        <taxon>Astigmata</taxon>
        <taxon>Psoroptidia</taxon>
        <taxon>Analgoidea</taxon>
        <taxon>Pyroglyphidae</taxon>
        <taxon>Dermatophagoidinae</taxon>
        <taxon>Dermatophagoides</taxon>
    </lineage>
</organism>
<dbReference type="PROSITE" id="PS00177">
    <property type="entry name" value="TOPOISOMERASE_II"/>
    <property type="match status" value="1"/>
</dbReference>
<evidence type="ECO:0000313" key="19">
    <source>
        <dbReference type="Proteomes" id="UP000515146"/>
    </source>
</evidence>
<dbReference type="FunFam" id="3.90.199.10:FF:000002">
    <property type="entry name" value="DNA topoisomerase 2"/>
    <property type="match status" value="1"/>
</dbReference>
<evidence type="ECO:0000259" key="17">
    <source>
        <dbReference type="PROSITE" id="PS50880"/>
    </source>
</evidence>
<dbReference type="Gene3D" id="3.40.50.670">
    <property type="match status" value="1"/>
</dbReference>
<dbReference type="GO" id="GO:0016887">
    <property type="term" value="F:ATP hydrolysis activity"/>
    <property type="evidence" value="ECO:0007669"/>
    <property type="project" value="InterPro"/>
</dbReference>
<dbReference type="FunFam" id="3.40.50.670:FF:000001">
    <property type="entry name" value="DNA topoisomerase 2"/>
    <property type="match status" value="2"/>
</dbReference>
<dbReference type="PROSITE" id="PS52040">
    <property type="entry name" value="TOPO_IIA"/>
    <property type="match status" value="1"/>
</dbReference>
<dbReference type="Pfam" id="PF00204">
    <property type="entry name" value="DNA_gyraseB"/>
    <property type="match status" value="1"/>
</dbReference>
<dbReference type="Gene3D" id="1.10.8.60">
    <property type="match status" value="1"/>
</dbReference>
<dbReference type="FunFam" id="3.40.50.300:FF:000030">
    <property type="entry name" value="26S protease regulatory subunit 8"/>
    <property type="match status" value="1"/>
</dbReference>
<dbReference type="PROSITE" id="PS00674">
    <property type="entry name" value="AAA"/>
    <property type="match status" value="1"/>
</dbReference>
<evidence type="ECO:0000256" key="2">
    <source>
        <dbReference type="ARBA" id="ARBA00001913"/>
    </source>
</evidence>
<dbReference type="SMART" id="SM00382">
    <property type="entry name" value="AAA"/>
    <property type="match status" value="1"/>
</dbReference>
<comment type="subunit">
    <text evidence="16">Homodimer.</text>
</comment>
<dbReference type="InterPro" id="IPR036890">
    <property type="entry name" value="HATPase_C_sf"/>
</dbReference>
<dbReference type="InterPro" id="IPR001241">
    <property type="entry name" value="Topo_IIA"/>
</dbReference>
<dbReference type="InterPro" id="IPR050634">
    <property type="entry name" value="DNA_Topoisomerase_II"/>
</dbReference>
<dbReference type="Gene3D" id="1.10.268.10">
    <property type="entry name" value="Topoisomerase, domain 3"/>
    <property type="match status" value="1"/>
</dbReference>
<dbReference type="InterPro" id="IPR020568">
    <property type="entry name" value="Ribosomal_Su5_D2-typ_SF"/>
</dbReference>
<evidence type="ECO:0000313" key="20">
    <source>
        <dbReference type="RefSeq" id="XP_027200401.1"/>
    </source>
</evidence>
<evidence type="ECO:0000256" key="13">
    <source>
        <dbReference type="ARBA" id="ARBA00023235"/>
    </source>
</evidence>
<comment type="function">
    <text evidence="14">The 26S proteasome is involved in the ATP-dependent degradation of ubiquitinated proteins. The regulatory (or ATPase) complex confers ATP dependency and substrate specificity to the 26S complex.</text>
</comment>
<keyword evidence="11 15" id="KW-0799">Topoisomerase</keyword>
<dbReference type="InParanoid" id="A0A6P6Y5X4"/>
<dbReference type="PRINTS" id="PR00418">
    <property type="entry name" value="TPI2FAMILY"/>
</dbReference>
<evidence type="ECO:0000256" key="10">
    <source>
        <dbReference type="ARBA" id="ARBA00022942"/>
    </source>
</evidence>
<dbReference type="Gene3D" id="3.30.230.10">
    <property type="match status" value="1"/>
</dbReference>
<evidence type="ECO:0000256" key="6">
    <source>
        <dbReference type="ARBA" id="ARBA00022723"/>
    </source>
</evidence>
<dbReference type="InterPro" id="IPR013759">
    <property type="entry name" value="Topo_IIA_B_C"/>
</dbReference>
<dbReference type="Gene3D" id="3.30.1360.40">
    <property type="match status" value="1"/>
</dbReference>
<evidence type="ECO:0000256" key="3">
    <source>
        <dbReference type="ARBA" id="ARBA00001946"/>
    </source>
</evidence>
<keyword evidence="13 15" id="KW-0413">Isomerase</keyword>
<evidence type="ECO:0000256" key="7">
    <source>
        <dbReference type="ARBA" id="ARBA00022741"/>
    </source>
</evidence>
<dbReference type="OrthoDB" id="276498at2759"/>
<evidence type="ECO:0000256" key="16">
    <source>
        <dbReference type="RuleBase" id="RU362094"/>
    </source>
</evidence>
<evidence type="ECO:0000256" key="5">
    <source>
        <dbReference type="ARBA" id="ARBA00022490"/>
    </source>
</evidence>
<keyword evidence="10" id="KW-0647">Proteasome</keyword>
<dbReference type="Gene3D" id="3.30.1490.30">
    <property type="match status" value="1"/>
</dbReference>
<evidence type="ECO:0000256" key="15">
    <source>
        <dbReference type="PROSITE-ProRule" id="PRU01384"/>
    </source>
</evidence>
<keyword evidence="7 16" id="KW-0547">Nucleotide-binding</keyword>
<dbReference type="Pfam" id="PF17862">
    <property type="entry name" value="AAA_lid_3"/>
    <property type="match status" value="1"/>
</dbReference>
<protein>
    <recommendedName>
        <fullName evidence="16">DNA topoisomerase 2</fullName>
        <ecNumber evidence="16">5.6.2.2</ecNumber>
    </recommendedName>
</protein>
<dbReference type="GO" id="GO:0003677">
    <property type="term" value="F:DNA binding"/>
    <property type="evidence" value="ECO:0007669"/>
    <property type="project" value="UniProtKB-UniRule"/>
</dbReference>
<dbReference type="InterPro" id="IPR013758">
    <property type="entry name" value="Topo_IIA_A/C_ab"/>
</dbReference>
<dbReference type="SMART" id="SM00433">
    <property type="entry name" value="TOP2c"/>
    <property type="match status" value="1"/>
</dbReference>
<dbReference type="PANTHER" id="PTHR10169">
    <property type="entry name" value="DNA TOPOISOMERASE/GYRASE"/>
    <property type="match status" value="1"/>
</dbReference>
<feature type="domain" description="Toprim" evidence="17">
    <location>
        <begin position="479"/>
        <end position="593"/>
    </location>
</feature>
<dbReference type="CDD" id="cd16930">
    <property type="entry name" value="HATPase_TopII-like"/>
    <property type="match status" value="1"/>
</dbReference>
<evidence type="ECO:0000256" key="9">
    <source>
        <dbReference type="ARBA" id="ARBA00022842"/>
    </source>
</evidence>
<dbReference type="EC" id="5.6.2.2" evidence="16"/>
<dbReference type="InterPro" id="IPR013760">
    <property type="entry name" value="Topo_IIA-like_dom_sf"/>
</dbReference>
<dbReference type="SUPFAM" id="SSF52540">
    <property type="entry name" value="P-loop containing nucleoside triphosphate hydrolases"/>
    <property type="match status" value="1"/>
</dbReference>
<comment type="cofactor">
    <cofactor evidence="2">
        <name>Ca(2+)</name>
        <dbReference type="ChEBI" id="CHEBI:29108"/>
    </cofactor>
</comment>
<evidence type="ECO:0000256" key="4">
    <source>
        <dbReference type="ARBA" id="ARBA00011080"/>
    </source>
</evidence>
<dbReference type="SUPFAM" id="SSF56719">
    <property type="entry name" value="Type II DNA topoisomerase"/>
    <property type="match status" value="1"/>
</dbReference>
<dbReference type="InterPro" id="IPR002205">
    <property type="entry name" value="Topo_IIA_dom_A"/>
</dbReference>
<dbReference type="InterPro" id="IPR006171">
    <property type="entry name" value="TOPRIM_dom"/>
</dbReference>
<dbReference type="GO" id="GO:0005634">
    <property type="term" value="C:nucleus"/>
    <property type="evidence" value="ECO:0007669"/>
    <property type="project" value="TreeGrafter"/>
</dbReference>
<dbReference type="PRINTS" id="PR01158">
    <property type="entry name" value="TOPISMRASEII"/>
</dbReference>
<dbReference type="Pfam" id="PF16898">
    <property type="entry name" value="TOPRIM_C"/>
    <property type="match status" value="1"/>
</dbReference>
<keyword evidence="9" id="KW-0460">Magnesium</keyword>
<dbReference type="Proteomes" id="UP000515146">
    <property type="component" value="Unplaced"/>
</dbReference>
<dbReference type="Pfam" id="PF16450">
    <property type="entry name" value="Prot_ATP_ID_OB_C"/>
    <property type="match status" value="1"/>
</dbReference>
<evidence type="ECO:0000256" key="14">
    <source>
        <dbReference type="ARBA" id="ARBA00024661"/>
    </source>
</evidence>
<dbReference type="SMART" id="SM00434">
    <property type="entry name" value="TOP4c"/>
    <property type="match status" value="1"/>
</dbReference>
<dbReference type="Pfam" id="PF01751">
    <property type="entry name" value="Toprim"/>
    <property type="match status" value="1"/>
</dbReference>
<dbReference type="InterPro" id="IPR014721">
    <property type="entry name" value="Ribsml_uS5_D2-typ_fold_subgr"/>
</dbReference>
<dbReference type="KEGG" id="dpte:113794482"/>
<feature type="active site" description="O-(5'-phospho-DNA)-tyrosine intermediate" evidence="15">
    <location>
        <position position="818"/>
    </location>
</feature>
<keyword evidence="8 16" id="KW-0067">ATP-binding</keyword>
<dbReference type="PANTHER" id="PTHR10169:SF38">
    <property type="entry name" value="DNA TOPOISOMERASE 2"/>
    <property type="match status" value="1"/>
</dbReference>
<dbReference type="PROSITE" id="PS50880">
    <property type="entry name" value="TOPRIM"/>
    <property type="match status" value="1"/>
</dbReference>
<dbReference type="RefSeq" id="XP_027200401.1">
    <property type="nucleotide sequence ID" value="XM_027344600.1"/>
</dbReference>
<dbReference type="Pfam" id="PF00004">
    <property type="entry name" value="AAA"/>
    <property type="match status" value="1"/>
</dbReference>
<keyword evidence="5" id="KW-0963">Cytoplasm</keyword>
<dbReference type="Gene3D" id="3.30.565.10">
    <property type="entry name" value="Histidine kinase-like ATPase, C-terminal domain"/>
    <property type="match status" value="1"/>
</dbReference>
<dbReference type="InterPro" id="IPR031660">
    <property type="entry name" value="TOPRIM_C"/>
</dbReference>
<comment type="catalytic activity">
    <reaction evidence="1 15 16">
        <text>ATP-dependent breakage, passage and rejoining of double-stranded DNA.</text>
        <dbReference type="EC" id="5.6.2.2"/>
    </reaction>
</comment>
<dbReference type="SUPFAM" id="SSF54211">
    <property type="entry name" value="Ribosomal protein S5 domain 2-like"/>
    <property type="match status" value="1"/>
</dbReference>
<dbReference type="GO" id="GO:0003918">
    <property type="term" value="F:DNA topoisomerase type II (double strand cut, ATP-hydrolyzing) activity"/>
    <property type="evidence" value="ECO:0007669"/>
    <property type="project" value="UniProtKB-UniRule"/>
</dbReference>
<dbReference type="InterPro" id="IPR032501">
    <property type="entry name" value="Prot_ATP_ID_OB_2nd"/>
</dbReference>
<dbReference type="GO" id="GO:0005524">
    <property type="term" value="F:ATP binding"/>
    <property type="evidence" value="ECO:0007669"/>
    <property type="project" value="UniProtKB-UniRule"/>
</dbReference>
<keyword evidence="6" id="KW-0479">Metal-binding</keyword>
<dbReference type="InterPro" id="IPR003593">
    <property type="entry name" value="AAA+_ATPase"/>
</dbReference>
<dbReference type="Pfam" id="PF00521">
    <property type="entry name" value="DNA_topoisoIV"/>
    <property type="match status" value="1"/>
</dbReference>
<accession>A0A6P6Y5X4</accession>
<evidence type="ECO:0000256" key="11">
    <source>
        <dbReference type="ARBA" id="ARBA00023029"/>
    </source>
</evidence>
<dbReference type="GO" id="GO:0000819">
    <property type="term" value="P:sister chromatid segregation"/>
    <property type="evidence" value="ECO:0007669"/>
    <property type="project" value="TreeGrafter"/>
</dbReference>
<dbReference type="Gene3D" id="3.90.199.10">
    <property type="entry name" value="Topoisomerase II, domain 5"/>
    <property type="match status" value="1"/>
</dbReference>
<dbReference type="GO" id="GO:0006265">
    <property type="term" value="P:DNA topological change"/>
    <property type="evidence" value="ECO:0007669"/>
    <property type="project" value="UniProtKB-UniRule"/>
</dbReference>
<comment type="function">
    <text evidence="16">Control of topological states of DNA by transient breakage and subsequent rejoining of DNA strands. Topoisomerase II makes double-strand breaks.</text>
</comment>
<dbReference type="InterPro" id="IPR034157">
    <property type="entry name" value="TOPRIM_TopoII"/>
</dbReference>
<keyword evidence="12 15" id="KW-0238">DNA-binding</keyword>
<evidence type="ECO:0000256" key="1">
    <source>
        <dbReference type="ARBA" id="ARBA00000185"/>
    </source>
</evidence>
<dbReference type="CDD" id="cd03481">
    <property type="entry name" value="TopoIIA_Trans_ScTopoIIA"/>
    <property type="match status" value="1"/>
</dbReference>
<gene>
    <name evidence="20" type="primary">LOC113794482</name>
</gene>
<dbReference type="InterPro" id="IPR041569">
    <property type="entry name" value="AAA_lid_3"/>
</dbReference>
<dbReference type="InterPro" id="IPR013506">
    <property type="entry name" value="Topo_IIA_bsu_dom2"/>
</dbReference>
<dbReference type="FunFam" id="3.30.565.10:FF:000004">
    <property type="entry name" value="DNA topoisomerase 2"/>
    <property type="match status" value="1"/>
</dbReference>
<sequence length="1472" mass="166560">MEEPKTRSLRPAKPVSIEQRYTKMTQLEHVLARPDSYVGSCNPESTSLWVWSAAKQHMEYKLTTYVPAMYKIFDEIIVNAADVKSRETFEGGEKRRAQKITCIKVTVDSEQGCISVFNNGAAIPIEVHKTYNVYVPEMIFGQLLTSDNYDDSQQRFTGGRNGYGAKLTNIFSKRFEIECVDSKRRKTFHMAWKNNMTQKSEPQIASTDALMDYVKVTFWPDFKRLNMPDGLRGDIFALLEKRVYDLAGTTGLAVSFNGRELDVHSFLDYVDLYFRASDPLRQLEMDGAGASGGATSSAVEPSAQRETLKIFEKISQNWEVCVAMSDGQFRHVSFVNNICTSKGGTHVAYVVEPIVQSLLKKINSMNKGGMQVKAHQVKNHLFVFLNCKIVNPTFDSQTKEFMSLNSSAIYPTASVSDKTITAILKSPILQTIMDWLQLKQQSELKRLLKGTGRTGRERIVGIPKLDDANDAGTSNGHHCTLILTEGDSAKTSCIAGLSVVGRDRYGVFPLRGKVLNVRDATFKQLSENKEIQYIMKITGLEIGKDVPDARSLRYGSIMIMTDQDHDGSHIKGLIINLLQHFWPSLLKYPGFLKQFVTPIIKAFAKNEVRSFFTLQEFDDWRSTLPPAQLLRYKFKYYKGLGTSGAKEFQEYFSNMEQHQLAFKYVDGEDFEAIDMAFNSKRAHDRKEWIQSFVEGTFLDHNVKEVRYKDFINKELVLFSRYDVQRSIPNMVDGLKPAQRKVLYGAFKKNLVRSEMKVAQFASYVADVSSYHHGEESIAQTVVNMAQQFVGTNNLNLLEPCGQFGSRKEGGRDASATRYIFTKLSNVCRFMFRQEDEPLLDYQNDDNVPIEPKFYVPVIPQLLVNGAEGIGTGWSCSIPNYNPHDIIENIRRYLAEKPLQPMVPWYRDFKGKIEPNQKGGFDSVGVIEEIDQDSFRISELPVRVWTQPYKVYLEEELQLSIEQTSKKKDKKPTASKSSLQLLDYKDNSSHENVDFECLVASENVAALYSAGLDRAFKLRKSISLSNLVAFNVDCKIYRYKDELEMLKDFCAVRLMYYERRKAYMVRATKKELSFLTNKTRFVLAILDDSLVEITHLNHQLQVDSAEAEDNEQKISKNTQLPHLISNVAEIIENEQPTEDESALKNSDDLHSAKSVIIRTSQRHQVFLRHVGLVAVDELRPNDRVAVNRDSFLILSKLPTEFDPRAKAMEVTELPTDSYADIGGLDKQVQELVESIVLPLLRPELFEALGVRSPKGLLLYGPPGTGKTLLARACAAECKATFLKLAGTELVQMYIGDGARIVRDAFELAKQKAPAIIFIDEIDSIGVKRSSDGSLADREVERTMLELLSQLDGFVSNDRVKLIAATNRPDILDPALTRSGRLDRKIEFALPDEAARVKIFQIHSRKMAVDKSSVVFEELARLTDGLNASQIRACCIEAGMCALRSHSKSINHVHFVKGVEEVEQKKKDSLNYFS</sequence>